<evidence type="ECO:0000256" key="3">
    <source>
        <dbReference type="ARBA" id="ARBA00022603"/>
    </source>
</evidence>
<name>A0A6S6TIA9_9BACT</name>
<dbReference type="CDD" id="cd02440">
    <property type="entry name" value="AdoMet_MTases"/>
    <property type="match status" value="1"/>
</dbReference>
<gene>
    <name evidence="8" type="ORF">HELGO_WM16411</name>
</gene>
<keyword evidence="2" id="KW-0698">rRNA processing</keyword>
<dbReference type="GO" id="GO:0003676">
    <property type="term" value="F:nucleic acid binding"/>
    <property type="evidence" value="ECO:0007669"/>
    <property type="project" value="InterPro"/>
</dbReference>
<keyword evidence="4 8" id="KW-0808">Transferase</keyword>
<evidence type="ECO:0000313" key="8">
    <source>
        <dbReference type="EMBL" id="CAA6814628.1"/>
    </source>
</evidence>
<dbReference type="InterPro" id="IPR029063">
    <property type="entry name" value="SAM-dependent_MTases_sf"/>
</dbReference>
<evidence type="ECO:0000259" key="7">
    <source>
        <dbReference type="Pfam" id="PF26049"/>
    </source>
</evidence>
<dbReference type="PIRSF" id="PIRSF037565">
    <property type="entry name" value="RRNA_m2G_Mtase_RsmD_prd"/>
    <property type="match status" value="1"/>
</dbReference>
<proteinExistence type="predicted"/>
<dbReference type="GO" id="GO:0008990">
    <property type="term" value="F:rRNA (guanine-N2-)-methyltransferase activity"/>
    <property type="evidence" value="ECO:0007669"/>
    <property type="project" value="InterPro"/>
</dbReference>
<dbReference type="Pfam" id="PF26049">
    <property type="entry name" value="RLMG_N"/>
    <property type="match status" value="1"/>
</dbReference>
<feature type="domain" description="Methyltransferase small" evidence="6">
    <location>
        <begin position="197"/>
        <end position="361"/>
    </location>
</feature>
<dbReference type="PANTHER" id="PTHR47816:SF5">
    <property type="entry name" value="RIBOSOMAL RNA LARGE SUBUNIT METHYLTRANSFERASE G"/>
    <property type="match status" value="1"/>
</dbReference>
<evidence type="ECO:0000256" key="2">
    <source>
        <dbReference type="ARBA" id="ARBA00022552"/>
    </source>
</evidence>
<keyword evidence="3 8" id="KW-0489">Methyltransferase</keyword>
<dbReference type="EMBL" id="CACVAQ010000218">
    <property type="protein sequence ID" value="CAA6814628.1"/>
    <property type="molecule type" value="Genomic_DNA"/>
</dbReference>
<feature type="domain" description="RlmG N-terminal" evidence="7">
    <location>
        <begin position="3"/>
        <end position="176"/>
    </location>
</feature>
<dbReference type="InterPro" id="IPR017237">
    <property type="entry name" value="RLMG"/>
</dbReference>
<dbReference type="AlphaFoldDB" id="A0A6S6TIA9"/>
<dbReference type="InterPro" id="IPR007848">
    <property type="entry name" value="Small_mtfrase_dom"/>
</dbReference>
<evidence type="ECO:0000256" key="5">
    <source>
        <dbReference type="ARBA" id="ARBA00022691"/>
    </source>
</evidence>
<evidence type="ECO:0000256" key="4">
    <source>
        <dbReference type="ARBA" id="ARBA00022679"/>
    </source>
</evidence>
<protein>
    <submittedName>
        <fullName evidence="8">Ribosomal RNA large subunit methyltransferase G</fullName>
    </submittedName>
</protein>
<evidence type="ECO:0000256" key="1">
    <source>
        <dbReference type="ARBA" id="ARBA00022490"/>
    </source>
</evidence>
<evidence type="ECO:0000259" key="6">
    <source>
        <dbReference type="Pfam" id="PF05175"/>
    </source>
</evidence>
<sequence length="366" mass="42030">MNFEYQQQSYQISRPTSEKNQSLKAWSAADEHLLQHLEGNSLENKALVILNDRFGFLTCMTHSCRPTNIQTNKSVEKATQENLVQNKLEVADVSFCTPLTLSEKKLDIGLLKIPKSLDLFRLFLYTLSSNWKEDAVLFCGFMTRHFTPQILKIAEEFFEEVEQSRAWKKSRVLTLKTPKAFEKKELIHQIHFEEQVFQQYAGVFSAKHIDYASQFLIENLPMDAKAQRVLDLASGNGVLAAAVRQYNPSCALHLVDDSYLAVESSKLNLRAPNTFFHCDNTLSSFEDAYFDFVISNPPFHFEHEINIQPSLDLFKEVHRCLSPEGSFVLVANKHLNYKTHLSLLFSQISIVNENNKFVIYECSNKA</sequence>
<dbReference type="InterPro" id="IPR002052">
    <property type="entry name" value="DNA_methylase_N6_adenine_CS"/>
</dbReference>
<keyword evidence="5" id="KW-0949">S-adenosyl-L-methionine</keyword>
<organism evidence="8">
    <name type="scientific">uncultured Aureispira sp</name>
    <dbReference type="NCBI Taxonomy" id="1331704"/>
    <lineage>
        <taxon>Bacteria</taxon>
        <taxon>Pseudomonadati</taxon>
        <taxon>Bacteroidota</taxon>
        <taxon>Saprospiria</taxon>
        <taxon>Saprospirales</taxon>
        <taxon>Saprospiraceae</taxon>
        <taxon>Aureispira</taxon>
        <taxon>environmental samples</taxon>
    </lineage>
</organism>
<dbReference type="InterPro" id="IPR058679">
    <property type="entry name" value="RlmG_N"/>
</dbReference>
<accession>A0A6S6TIA9</accession>
<dbReference type="Gene3D" id="3.40.50.150">
    <property type="entry name" value="Vaccinia Virus protein VP39"/>
    <property type="match status" value="2"/>
</dbReference>
<dbReference type="GO" id="GO:0005737">
    <property type="term" value="C:cytoplasm"/>
    <property type="evidence" value="ECO:0007669"/>
    <property type="project" value="InterPro"/>
</dbReference>
<dbReference type="InterPro" id="IPR046977">
    <property type="entry name" value="RsmC/RlmG"/>
</dbReference>
<dbReference type="PANTHER" id="PTHR47816">
    <property type="entry name" value="RIBOSOMAL RNA SMALL SUBUNIT METHYLTRANSFERASE C"/>
    <property type="match status" value="1"/>
</dbReference>
<dbReference type="Pfam" id="PF05175">
    <property type="entry name" value="MTS"/>
    <property type="match status" value="1"/>
</dbReference>
<reference evidence="8" key="1">
    <citation type="submission" date="2020-01" db="EMBL/GenBank/DDBJ databases">
        <authorList>
            <person name="Meier V. D."/>
            <person name="Meier V D."/>
        </authorList>
    </citation>
    <scope>NUCLEOTIDE SEQUENCE</scope>
    <source>
        <strain evidence="8">HLG_WM_MAG_10</strain>
    </source>
</reference>
<keyword evidence="1" id="KW-0963">Cytoplasm</keyword>
<dbReference type="SUPFAM" id="SSF53335">
    <property type="entry name" value="S-adenosyl-L-methionine-dependent methyltransferases"/>
    <property type="match status" value="1"/>
</dbReference>
<dbReference type="PROSITE" id="PS00092">
    <property type="entry name" value="N6_MTASE"/>
    <property type="match status" value="1"/>
</dbReference>